<evidence type="ECO:0000256" key="1">
    <source>
        <dbReference type="SAM" id="MobiDB-lite"/>
    </source>
</evidence>
<feature type="compositionally biased region" description="Low complexity" evidence="1">
    <location>
        <begin position="283"/>
        <end position="294"/>
    </location>
</feature>
<dbReference type="AlphaFoldDB" id="A0A7R9BIQ1"/>
<dbReference type="Proteomes" id="UP000678499">
    <property type="component" value="Unassembled WGS sequence"/>
</dbReference>
<accession>A0A7R9BIQ1</accession>
<evidence type="ECO:0000313" key="2">
    <source>
        <dbReference type="EMBL" id="CAD7275285.1"/>
    </source>
</evidence>
<organism evidence="2">
    <name type="scientific">Notodromas monacha</name>
    <dbReference type="NCBI Taxonomy" id="399045"/>
    <lineage>
        <taxon>Eukaryota</taxon>
        <taxon>Metazoa</taxon>
        <taxon>Ecdysozoa</taxon>
        <taxon>Arthropoda</taxon>
        <taxon>Crustacea</taxon>
        <taxon>Oligostraca</taxon>
        <taxon>Ostracoda</taxon>
        <taxon>Podocopa</taxon>
        <taxon>Podocopida</taxon>
        <taxon>Cypridocopina</taxon>
        <taxon>Cypridoidea</taxon>
        <taxon>Cyprididae</taxon>
        <taxon>Notodromas</taxon>
    </lineage>
</organism>
<feature type="region of interest" description="Disordered" evidence="1">
    <location>
        <begin position="101"/>
        <end position="121"/>
    </location>
</feature>
<feature type="region of interest" description="Disordered" evidence="1">
    <location>
        <begin position="283"/>
        <end position="307"/>
    </location>
</feature>
<reference evidence="2" key="1">
    <citation type="submission" date="2020-11" db="EMBL/GenBank/DDBJ databases">
        <authorList>
            <person name="Tran Van P."/>
        </authorList>
    </citation>
    <scope>NUCLEOTIDE SEQUENCE</scope>
</reference>
<proteinExistence type="predicted"/>
<gene>
    <name evidence="2" type="ORF">NMOB1V02_LOCUS3084</name>
</gene>
<dbReference type="EMBL" id="CAJPEX010000388">
    <property type="protein sequence ID" value="CAG0915437.1"/>
    <property type="molecule type" value="Genomic_DNA"/>
</dbReference>
<evidence type="ECO:0000313" key="3">
    <source>
        <dbReference type="Proteomes" id="UP000678499"/>
    </source>
</evidence>
<feature type="compositionally biased region" description="Basic and acidic residues" evidence="1">
    <location>
        <begin position="102"/>
        <end position="121"/>
    </location>
</feature>
<keyword evidence="3" id="KW-1185">Reference proteome</keyword>
<dbReference type="Gene3D" id="2.60.40.1530">
    <property type="entry name" value="ntegrin, alpha v. Chain A, domain 4"/>
    <property type="match status" value="1"/>
</dbReference>
<protein>
    <submittedName>
        <fullName evidence="2">Uncharacterized protein</fullName>
    </submittedName>
</protein>
<dbReference type="EMBL" id="OA882425">
    <property type="protein sequence ID" value="CAD7275285.1"/>
    <property type="molecule type" value="Genomic_DNA"/>
</dbReference>
<sequence>MLLRESDREQHYYLLKEDRKEEDKNSANIFEINQFFQVSKYLPTTVDQIVAEFRFPVAFADASPEVVAHNGVSSTKGSHFLEVKIPNSTVDHHITCAVLKEPSGEKDEDQQRQENRGVVKRDAPNEGFTISAFAEKSTRLWSRGDSGGNKFRVANAADATVVNCSSGSFRCKTVSCSLGPFLGSGANVQLSFRIKIDLSVLEPRLGKNTTVVLETDAFVNFGGYMADVKSLEAFDVRSDYTQVITVFMPAIPVKMKEVGFFRRKKLEELEERRAASELLKQQAAQAAAATARTTSSDGHLESPSPAP</sequence>
<name>A0A7R9BIQ1_9CRUS</name>